<name>A0A0E0BBC6_9ORYZ</name>
<feature type="compositionally biased region" description="Low complexity" evidence="1">
    <location>
        <begin position="252"/>
        <end position="269"/>
    </location>
</feature>
<dbReference type="Gramene" id="OGLUM10G12130.1">
    <property type="protein sequence ID" value="OGLUM10G12130.1"/>
    <property type="gene ID" value="OGLUM10G12130"/>
</dbReference>
<reference evidence="2" key="1">
    <citation type="submission" date="2015-04" db="UniProtKB">
        <authorList>
            <consortium name="EnsemblPlants"/>
        </authorList>
    </citation>
    <scope>IDENTIFICATION</scope>
</reference>
<keyword evidence="3" id="KW-1185">Reference proteome</keyword>
<feature type="region of interest" description="Disordered" evidence="1">
    <location>
        <begin position="252"/>
        <end position="290"/>
    </location>
</feature>
<sequence>MREHTLDALHCAMSSERMDLALPGRAAPAKEKSHGRSRRRTLSCQTNTASSLAGWNAVGNGMAASLRCHGLASTTSAVMFLIAGRLNSLLPQPASPSFSLRKSHVVRPAVKKWSRPPMARHSGRDVMMSTTSSAMASRVVTLNPQRWRATSRPAKNGTYTAAAREGSSVRHSYRLIRSWKMMSTVYWSELYHPVSWNTPPSPPLICGPKPPFAVNAHMSVHGNSVAQFFTMSVLNRGGSSCTYTYRPPHRSPLSPAAASARANGCAAAGSEDDDADDGLPPSSDSVPVEAGSDGCLVVVQTTVHRLDAHHAAGGGAVADHAGVVAVAHQQRHGGGEHDHEPEAGAAAAAAAAPLLSPTHRLLHLAAVAHRHRHLRRVVPLHVPPPA</sequence>
<accession>A0A0E0BBC6</accession>
<dbReference type="Proteomes" id="UP000026961">
    <property type="component" value="Chromosome 10"/>
</dbReference>
<proteinExistence type="predicted"/>
<protein>
    <submittedName>
        <fullName evidence="2">Uncharacterized protein</fullName>
    </submittedName>
</protein>
<reference evidence="2" key="2">
    <citation type="submission" date="2018-05" db="EMBL/GenBank/DDBJ databases">
        <title>OgluRS3 (Oryza glumaepatula Reference Sequence Version 3).</title>
        <authorList>
            <person name="Zhang J."/>
            <person name="Kudrna D."/>
            <person name="Lee S."/>
            <person name="Talag J."/>
            <person name="Welchert J."/>
            <person name="Wing R.A."/>
        </authorList>
    </citation>
    <scope>NUCLEOTIDE SEQUENCE [LARGE SCALE GENOMIC DNA]</scope>
</reference>
<dbReference type="EnsemblPlants" id="OGLUM10G12130.1">
    <property type="protein sequence ID" value="OGLUM10G12130.1"/>
    <property type="gene ID" value="OGLUM10G12130"/>
</dbReference>
<evidence type="ECO:0000313" key="2">
    <source>
        <dbReference type="EnsemblPlants" id="OGLUM10G12130.1"/>
    </source>
</evidence>
<dbReference type="AlphaFoldDB" id="A0A0E0BBC6"/>
<evidence type="ECO:0000313" key="3">
    <source>
        <dbReference type="Proteomes" id="UP000026961"/>
    </source>
</evidence>
<dbReference type="HOGENOM" id="CLU_716444_0_0_1"/>
<evidence type="ECO:0000256" key="1">
    <source>
        <dbReference type="SAM" id="MobiDB-lite"/>
    </source>
</evidence>
<feature type="region of interest" description="Disordered" evidence="1">
    <location>
        <begin position="20"/>
        <end position="45"/>
    </location>
</feature>
<organism evidence="2">
    <name type="scientific">Oryza glumipatula</name>
    <dbReference type="NCBI Taxonomy" id="40148"/>
    <lineage>
        <taxon>Eukaryota</taxon>
        <taxon>Viridiplantae</taxon>
        <taxon>Streptophyta</taxon>
        <taxon>Embryophyta</taxon>
        <taxon>Tracheophyta</taxon>
        <taxon>Spermatophyta</taxon>
        <taxon>Magnoliopsida</taxon>
        <taxon>Liliopsida</taxon>
        <taxon>Poales</taxon>
        <taxon>Poaceae</taxon>
        <taxon>BOP clade</taxon>
        <taxon>Oryzoideae</taxon>
        <taxon>Oryzeae</taxon>
        <taxon>Oryzinae</taxon>
        <taxon>Oryza</taxon>
    </lineage>
</organism>